<evidence type="ECO:0000313" key="3">
    <source>
        <dbReference type="Proteomes" id="UP000002941"/>
    </source>
</evidence>
<accession>J1H9N0</accession>
<dbReference type="AlphaFoldDB" id="J1H9N0"/>
<gene>
    <name evidence="2" type="ORF">HMPREF1318_2141</name>
</gene>
<sequence>MTDLTIVWQAFRRRIGPVAHPGAAQWLRAPATRPGMNGHPGELENVNGACRAPGSRSRKPGAETGPGD</sequence>
<name>J1H9N0_9ACTO</name>
<evidence type="ECO:0000313" key="2">
    <source>
        <dbReference type="EMBL" id="EJF42048.1"/>
    </source>
</evidence>
<dbReference type="PATRIC" id="fig|1125718.3.peg.1848"/>
<organism evidence="2 3">
    <name type="scientific">Actinomyces massiliensis F0489</name>
    <dbReference type="NCBI Taxonomy" id="1125718"/>
    <lineage>
        <taxon>Bacteria</taxon>
        <taxon>Bacillati</taxon>
        <taxon>Actinomycetota</taxon>
        <taxon>Actinomycetes</taxon>
        <taxon>Actinomycetales</taxon>
        <taxon>Actinomycetaceae</taxon>
        <taxon>Actinomyces</taxon>
    </lineage>
</organism>
<keyword evidence="3" id="KW-1185">Reference proteome</keyword>
<dbReference type="EMBL" id="AKFT01000150">
    <property type="protein sequence ID" value="EJF42048.1"/>
    <property type="molecule type" value="Genomic_DNA"/>
</dbReference>
<evidence type="ECO:0000256" key="1">
    <source>
        <dbReference type="SAM" id="MobiDB-lite"/>
    </source>
</evidence>
<proteinExistence type="predicted"/>
<protein>
    <submittedName>
        <fullName evidence="2">Uncharacterized protein</fullName>
    </submittedName>
</protein>
<dbReference type="Proteomes" id="UP000002941">
    <property type="component" value="Unassembled WGS sequence"/>
</dbReference>
<reference evidence="2 3" key="1">
    <citation type="submission" date="2012-05" db="EMBL/GenBank/DDBJ databases">
        <authorList>
            <person name="Harkins D.M."/>
            <person name="Madupu R."/>
            <person name="Durkin A.S."/>
            <person name="Torralba M."/>
            <person name="Methe B."/>
            <person name="Sutton G.G."/>
            <person name="Nelson K.E."/>
        </authorList>
    </citation>
    <scope>NUCLEOTIDE SEQUENCE [LARGE SCALE GENOMIC DNA]</scope>
    <source>
        <strain evidence="2 3">F0489</strain>
    </source>
</reference>
<feature type="region of interest" description="Disordered" evidence="1">
    <location>
        <begin position="30"/>
        <end position="68"/>
    </location>
</feature>
<comment type="caution">
    <text evidence="2">The sequence shown here is derived from an EMBL/GenBank/DDBJ whole genome shotgun (WGS) entry which is preliminary data.</text>
</comment>